<comment type="caution">
    <text evidence="1">The sequence shown here is derived from an EMBL/GenBank/DDBJ whole genome shotgun (WGS) entry which is preliminary data.</text>
</comment>
<accession>A0ABP8NL08</accession>
<evidence type="ECO:0000313" key="2">
    <source>
        <dbReference type="Proteomes" id="UP001500840"/>
    </source>
</evidence>
<sequence>MGMFDYPDFTARDDDVASFWLAKYDHTRLPDDYFTENYGEDDDEEFNQYSHDFRIGFYDHDYQETACTDDGTSKPIAELLRGSWASSYRNAVSEAAKARGYIETSLIWIMFNFRYDPSISGVIETDDLLFLGVFPFDKSAPP</sequence>
<keyword evidence="2" id="KW-1185">Reference proteome</keyword>
<dbReference type="Proteomes" id="UP001500840">
    <property type="component" value="Unassembled WGS sequence"/>
</dbReference>
<protein>
    <recommendedName>
        <fullName evidence="3">Immunity protein 22</fullName>
    </recommendedName>
</protein>
<dbReference type="RefSeq" id="WP_345327378.1">
    <property type="nucleotide sequence ID" value="NZ_BAABGA010000100.1"/>
</dbReference>
<reference evidence="2" key="1">
    <citation type="journal article" date="2019" name="Int. J. Syst. Evol. Microbiol.">
        <title>The Global Catalogue of Microorganisms (GCM) 10K type strain sequencing project: providing services to taxonomists for standard genome sequencing and annotation.</title>
        <authorList>
            <consortium name="The Broad Institute Genomics Platform"/>
            <consortium name="The Broad Institute Genome Sequencing Center for Infectious Disease"/>
            <person name="Wu L."/>
            <person name="Ma J."/>
        </authorList>
    </citation>
    <scope>NUCLEOTIDE SEQUENCE [LARGE SCALE GENOMIC DNA]</scope>
    <source>
        <strain evidence="2">JCM 17759</strain>
    </source>
</reference>
<dbReference type="InterPro" id="IPR025560">
    <property type="entry name" value="Imm22"/>
</dbReference>
<organism evidence="1 2">
    <name type="scientific">Novipirellula rosea</name>
    <dbReference type="NCBI Taxonomy" id="1031540"/>
    <lineage>
        <taxon>Bacteria</taxon>
        <taxon>Pseudomonadati</taxon>
        <taxon>Planctomycetota</taxon>
        <taxon>Planctomycetia</taxon>
        <taxon>Pirellulales</taxon>
        <taxon>Pirellulaceae</taxon>
        <taxon>Novipirellula</taxon>
    </lineage>
</organism>
<gene>
    <name evidence="1" type="ORF">GCM10023156_60260</name>
</gene>
<dbReference type="Pfam" id="PF14112">
    <property type="entry name" value="DUF4284"/>
    <property type="match status" value="1"/>
</dbReference>
<evidence type="ECO:0000313" key="1">
    <source>
        <dbReference type="EMBL" id="GAA4468812.1"/>
    </source>
</evidence>
<name>A0ABP8NL08_9BACT</name>
<dbReference type="EMBL" id="BAABGA010000100">
    <property type="protein sequence ID" value="GAA4468812.1"/>
    <property type="molecule type" value="Genomic_DNA"/>
</dbReference>
<evidence type="ECO:0008006" key="3">
    <source>
        <dbReference type="Google" id="ProtNLM"/>
    </source>
</evidence>
<proteinExistence type="predicted"/>